<comment type="cofactor">
    <cofactor evidence="4">
        <name>a divalent metal cation</name>
        <dbReference type="ChEBI" id="CHEBI:60240"/>
    </cofactor>
    <text evidence="4">Binds 2 divalent metal cations per subunit. Site 1 may preferentially bind zinc ions, while site 2 has a preference for magnesium and/or manganese ions.</text>
</comment>
<dbReference type="InterPro" id="IPR002073">
    <property type="entry name" value="PDEase_catalytic_dom"/>
</dbReference>
<dbReference type="InterPro" id="IPR003018">
    <property type="entry name" value="GAF"/>
</dbReference>
<dbReference type="Proteomes" id="UP001363151">
    <property type="component" value="Unassembled WGS sequence"/>
</dbReference>
<dbReference type="InterPro" id="IPR029016">
    <property type="entry name" value="GAF-like_dom_sf"/>
</dbReference>
<protein>
    <recommendedName>
        <fullName evidence="4">Phosphodiesterase</fullName>
        <ecNumber evidence="4">3.1.4.-</ecNumber>
    </recommendedName>
</protein>
<dbReference type="EMBL" id="JBBJCI010000034">
    <property type="protein sequence ID" value="KAK7253885.1"/>
    <property type="molecule type" value="Genomic_DNA"/>
</dbReference>
<keyword evidence="1" id="KW-0140">cGMP</keyword>
<dbReference type="Pfam" id="PF00233">
    <property type="entry name" value="PDEase_I"/>
    <property type="match status" value="1"/>
</dbReference>
<keyword evidence="7" id="KW-1185">Reference proteome</keyword>
<dbReference type="InterPro" id="IPR036971">
    <property type="entry name" value="PDEase_catalytic_dom_sf"/>
</dbReference>
<dbReference type="SUPFAM" id="SSF55781">
    <property type="entry name" value="GAF domain-like"/>
    <property type="match status" value="1"/>
</dbReference>
<dbReference type="Gene3D" id="3.30.450.40">
    <property type="match status" value="2"/>
</dbReference>
<evidence type="ECO:0000313" key="6">
    <source>
        <dbReference type="EMBL" id="KAK7253885.1"/>
    </source>
</evidence>
<dbReference type="InterPro" id="IPR003607">
    <property type="entry name" value="HD/PDEase_dom"/>
</dbReference>
<dbReference type="EC" id="3.1.4.-" evidence="4"/>
<comment type="caution">
    <text evidence="6">The sequence shown here is derived from an EMBL/GenBank/DDBJ whole genome shotgun (WGS) entry which is preliminary data.</text>
</comment>
<evidence type="ECO:0000259" key="5">
    <source>
        <dbReference type="PROSITE" id="PS51845"/>
    </source>
</evidence>
<evidence type="ECO:0000313" key="7">
    <source>
        <dbReference type="Proteomes" id="UP001363151"/>
    </source>
</evidence>
<feature type="domain" description="PDEase" evidence="5">
    <location>
        <begin position="210"/>
        <end position="550"/>
    </location>
</feature>
<keyword evidence="2 4" id="KW-0479">Metal-binding</keyword>
<evidence type="ECO:0000256" key="2">
    <source>
        <dbReference type="ARBA" id="ARBA00022723"/>
    </source>
</evidence>
<evidence type="ECO:0000256" key="1">
    <source>
        <dbReference type="ARBA" id="ARBA00022535"/>
    </source>
</evidence>
<dbReference type="SUPFAM" id="SSF109604">
    <property type="entry name" value="HD-domain/PDEase-like"/>
    <property type="match status" value="1"/>
</dbReference>
<dbReference type="InterPro" id="IPR023088">
    <property type="entry name" value="PDEase"/>
</dbReference>
<dbReference type="PANTHER" id="PTHR11347">
    <property type="entry name" value="CYCLIC NUCLEOTIDE PHOSPHODIESTERASE"/>
    <property type="match status" value="1"/>
</dbReference>
<dbReference type="CDD" id="cd00077">
    <property type="entry name" value="HDc"/>
    <property type="match status" value="1"/>
</dbReference>
<organism evidence="6 7">
    <name type="scientific">Aureococcus anophagefferens</name>
    <name type="common">Harmful bloom alga</name>
    <dbReference type="NCBI Taxonomy" id="44056"/>
    <lineage>
        <taxon>Eukaryota</taxon>
        <taxon>Sar</taxon>
        <taxon>Stramenopiles</taxon>
        <taxon>Ochrophyta</taxon>
        <taxon>Pelagophyceae</taxon>
        <taxon>Pelagomonadales</taxon>
        <taxon>Pelagomonadaceae</taxon>
        <taxon>Aureococcus</taxon>
    </lineage>
</organism>
<dbReference type="SMART" id="SM00471">
    <property type="entry name" value="HDc"/>
    <property type="match status" value="1"/>
</dbReference>
<accession>A0ABR1GDA2</accession>
<evidence type="ECO:0000256" key="4">
    <source>
        <dbReference type="RuleBase" id="RU363067"/>
    </source>
</evidence>
<keyword evidence="3 4" id="KW-0378">Hydrolase</keyword>
<comment type="similarity">
    <text evidence="4">Belongs to the cyclic nucleotide phosphodiesterase family.</text>
</comment>
<proteinExistence type="inferred from homology"/>
<dbReference type="InterPro" id="IPR023174">
    <property type="entry name" value="PDEase_CS"/>
</dbReference>
<dbReference type="PROSITE" id="PS51845">
    <property type="entry name" value="PDEASE_I_2"/>
    <property type="match status" value="1"/>
</dbReference>
<dbReference type="PRINTS" id="PR00387">
    <property type="entry name" value="PDIESTERASE1"/>
</dbReference>
<dbReference type="PROSITE" id="PS00126">
    <property type="entry name" value="PDEASE_I_1"/>
    <property type="match status" value="1"/>
</dbReference>
<gene>
    <name evidence="6" type="ORF">SO694_000028103</name>
</gene>
<evidence type="ECO:0000256" key="3">
    <source>
        <dbReference type="ARBA" id="ARBA00022801"/>
    </source>
</evidence>
<name>A0ABR1GDA2_AURAN</name>
<dbReference type="SMART" id="SM00065">
    <property type="entry name" value="GAF"/>
    <property type="match status" value="1"/>
</dbReference>
<sequence>MDGALKTRGMAKLAGMDLEELRHVADARAGAERRERRKAAALFQVMKAVHEADSQGRQLVTNLLSVAKDIMECEHVTMFFVDAARNVLIAANPLGTRSDGTSHDIVLPMGKGIAGIVQGGTRTDKLTGFSTRSILCAPVLDAGVTVSVIEALNKEDDRGFDEEDVFILKTICDELRGPLRRAAAEEAFKQRAAATDSEFGYLQQFTSAAARRGTVDAVQSARYHGEGLDADDRVIATLEWDALAVSEQSLYQAITVVVFAHHASLSRHDCDERKFQAFIRAVGDAYNDNPYHNFRHGVAVLHLSFVALCHTRRAKGLTSLDILSLKVAALCHDIDHPGWNNDFEVNSSSDKALLYNDVSVLENHHAAYTFGVLLRRPELDFLASIATDARKELRKVVISCILATDMSGHGKHVDELRRFVDRQASGKIVDDESPTHERRQFYMDTIIHLGDMAGQALPSYDTAKKWGYKIVEEFQNQAAKESKMGLPVSPFMAKLSTEVDVAMSQVAFIDYVVGPLITVVVVVKLFPELADLEANCKRNRELWADRAEGASVAQEMKEAEGKSGS</sequence>
<reference evidence="6 7" key="1">
    <citation type="submission" date="2024-03" db="EMBL/GenBank/DDBJ databases">
        <title>Aureococcus anophagefferens CCMP1851 and Kratosvirus quantuckense: Draft genome of a second virus-susceptible host strain in the model system.</title>
        <authorList>
            <person name="Chase E."/>
            <person name="Truchon A.R."/>
            <person name="Schepens W."/>
            <person name="Wilhelm S.W."/>
        </authorList>
    </citation>
    <scope>NUCLEOTIDE SEQUENCE [LARGE SCALE GENOMIC DNA]</scope>
    <source>
        <strain evidence="6 7">CCMP1851</strain>
    </source>
</reference>
<dbReference type="Gene3D" id="1.10.1300.10">
    <property type="entry name" value="3'5'-cyclic nucleotide phosphodiesterase, catalytic domain"/>
    <property type="match status" value="1"/>
</dbReference>